<reference evidence="6 7" key="1">
    <citation type="journal article" date="2011" name="J. Bacteriol.">
        <title>Complete genome sequence of Amycolicicoccus subflavus DQS3-9A1T, an actinomycete isolated from crude oil-polluted soil.</title>
        <authorList>
            <person name="Cai M."/>
            <person name="Chen W.M."/>
            <person name="Nie Y."/>
            <person name="Chi C.Q."/>
            <person name="Wang Y.N."/>
            <person name="Tang Y.Q."/>
            <person name="Li G.Y."/>
            <person name="Wu X.L."/>
        </authorList>
    </citation>
    <scope>NUCLEOTIDE SEQUENCE [LARGE SCALE GENOMIC DNA]</scope>
    <source>
        <strain evidence="7">DSM 45089 / DQS3-9A1</strain>
    </source>
</reference>
<keyword evidence="3" id="KW-0408">Iron</keyword>
<feature type="domain" description="Rieske" evidence="5">
    <location>
        <begin position="422"/>
        <end position="515"/>
    </location>
</feature>
<dbReference type="PANTHER" id="PTHR13847:SF274">
    <property type="entry name" value="RIESKE 2FE-2S IRON-SULFUR PROTEIN YHFW-RELATED"/>
    <property type="match status" value="1"/>
</dbReference>
<evidence type="ECO:0000256" key="3">
    <source>
        <dbReference type="ARBA" id="ARBA00023004"/>
    </source>
</evidence>
<dbReference type="InterPro" id="IPR006076">
    <property type="entry name" value="FAD-dep_OxRdtase"/>
</dbReference>
<dbReference type="STRING" id="443218.AS9A_1401"/>
<dbReference type="KEGG" id="asd:AS9A_1401"/>
<dbReference type="InterPro" id="IPR017941">
    <property type="entry name" value="Rieske_2Fe-2S"/>
</dbReference>
<dbReference type="SUPFAM" id="SSF50022">
    <property type="entry name" value="ISP domain"/>
    <property type="match status" value="1"/>
</dbReference>
<dbReference type="Gene3D" id="3.50.50.60">
    <property type="entry name" value="FAD/NAD(P)-binding domain"/>
    <property type="match status" value="1"/>
</dbReference>
<dbReference type="GO" id="GO:0051537">
    <property type="term" value="F:2 iron, 2 sulfur cluster binding"/>
    <property type="evidence" value="ECO:0007669"/>
    <property type="project" value="UniProtKB-KW"/>
</dbReference>
<keyword evidence="1" id="KW-0001">2Fe-2S</keyword>
<dbReference type="GO" id="GO:0046872">
    <property type="term" value="F:metal ion binding"/>
    <property type="evidence" value="ECO:0007669"/>
    <property type="project" value="UniProtKB-KW"/>
</dbReference>
<dbReference type="Gene3D" id="2.102.10.10">
    <property type="entry name" value="Rieske [2Fe-2S] iron-sulphur domain"/>
    <property type="match status" value="1"/>
</dbReference>
<dbReference type="OrthoDB" id="9767869at2"/>
<evidence type="ECO:0000256" key="1">
    <source>
        <dbReference type="ARBA" id="ARBA00022714"/>
    </source>
</evidence>
<keyword evidence="2" id="KW-0479">Metal-binding</keyword>
<dbReference type="Pfam" id="PF00355">
    <property type="entry name" value="Rieske"/>
    <property type="match status" value="1"/>
</dbReference>
<keyword evidence="7" id="KW-1185">Reference proteome</keyword>
<organism evidence="6 7">
    <name type="scientific">Hoyosella subflava (strain DSM 45089 / JCM 17490 / NBRC 109087 / DQS3-9A1)</name>
    <name type="common">Amycolicicoccus subflavus</name>
    <dbReference type="NCBI Taxonomy" id="443218"/>
    <lineage>
        <taxon>Bacteria</taxon>
        <taxon>Bacillati</taxon>
        <taxon>Actinomycetota</taxon>
        <taxon>Actinomycetes</taxon>
        <taxon>Mycobacteriales</taxon>
        <taxon>Hoyosellaceae</taxon>
        <taxon>Hoyosella</taxon>
    </lineage>
</organism>
<dbReference type="GO" id="GO:0004497">
    <property type="term" value="F:monooxygenase activity"/>
    <property type="evidence" value="ECO:0007669"/>
    <property type="project" value="UniProtKB-ARBA"/>
</dbReference>
<keyword evidence="4" id="KW-0411">Iron-sulfur</keyword>
<dbReference type="eggNOG" id="COG0723">
    <property type="taxonomic scope" value="Bacteria"/>
</dbReference>
<dbReference type="EMBL" id="CP002786">
    <property type="protein sequence ID" value="AEF39853.1"/>
    <property type="molecule type" value="Genomic_DNA"/>
</dbReference>
<dbReference type="InterPro" id="IPR036188">
    <property type="entry name" value="FAD/NAD-bd_sf"/>
</dbReference>
<dbReference type="GO" id="GO:0016705">
    <property type="term" value="F:oxidoreductase activity, acting on paired donors, with incorporation or reduction of molecular oxygen"/>
    <property type="evidence" value="ECO:0007669"/>
    <property type="project" value="UniProtKB-ARBA"/>
</dbReference>
<dbReference type="PANTHER" id="PTHR13847">
    <property type="entry name" value="SARCOSINE DEHYDROGENASE-RELATED"/>
    <property type="match status" value="1"/>
</dbReference>
<dbReference type="Pfam" id="PF01266">
    <property type="entry name" value="DAO"/>
    <property type="match status" value="1"/>
</dbReference>
<sequence>MTSLWLETRKAPTAAELHTVDTSTKPDVVIVGAGLTGLVCGLECARAGLSVAVFDARGVAEVTTGLTTAKATCLQGAKTSEIAREHGSEAAREYVAVNQSALSWLREFCAGAGVEVQTRTAYTIAQHGSSLETLEREADAASAAGLQVDFSRGAPLDFVPFPIAGFVGLNDQAQFNPVDLANALASEIRELGGGIYQGIRVEGVSTSGTLTVHTTHGDIVTDRVVLATGTPILDRGGFFAKLEPQRSYLAAFAVPNGTLQPEGMYVSIDSPDVAPTRSLRSAPGHLLVGGNGHIVGRAANTRACARDLLTWTSHYFPEVAPTHQWSAQDYSSVDGLPVVGALTPASDKVLIASGYAKWGMTNAVAAGRILAERISDNAADSGGTMPGAELFDSQRSLAVRRMPNFAVTNAKVGVNAIKSWTQLARTLPQAPTEGEGVVHRHQLKPVATSTVDGETRTVSAICPHLKALLCWNSAERSWDCPLHGSRFSADGTLLEGPATHDLASAPSPEWKGSGN</sequence>
<accession>F6EGC8</accession>
<dbReference type="AlphaFoldDB" id="F6EGC8"/>
<dbReference type="Proteomes" id="UP000009235">
    <property type="component" value="Chromosome"/>
</dbReference>
<evidence type="ECO:0000256" key="2">
    <source>
        <dbReference type="ARBA" id="ARBA00022723"/>
    </source>
</evidence>
<proteinExistence type="predicted"/>
<dbReference type="PROSITE" id="PS51296">
    <property type="entry name" value="RIESKE"/>
    <property type="match status" value="1"/>
</dbReference>
<dbReference type="InterPro" id="IPR036922">
    <property type="entry name" value="Rieske_2Fe-2S_sf"/>
</dbReference>
<dbReference type="HOGENOM" id="CLU_007884_15_0_11"/>
<evidence type="ECO:0000313" key="6">
    <source>
        <dbReference type="EMBL" id="AEF39853.1"/>
    </source>
</evidence>
<evidence type="ECO:0000259" key="5">
    <source>
        <dbReference type="PROSITE" id="PS51296"/>
    </source>
</evidence>
<name>F6EGC8_HOYSD</name>
<evidence type="ECO:0000256" key="4">
    <source>
        <dbReference type="ARBA" id="ARBA00023014"/>
    </source>
</evidence>
<dbReference type="eggNOG" id="COG0665">
    <property type="taxonomic scope" value="Bacteria"/>
</dbReference>
<dbReference type="Gene3D" id="3.30.9.10">
    <property type="entry name" value="D-Amino Acid Oxidase, subunit A, domain 2"/>
    <property type="match status" value="1"/>
</dbReference>
<dbReference type="GO" id="GO:0005737">
    <property type="term" value="C:cytoplasm"/>
    <property type="evidence" value="ECO:0007669"/>
    <property type="project" value="TreeGrafter"/>
</dbReference>
<evidence type="ECO:0000313" key="7">
    <source>
        <dbReference type="Proteomes" id="UP000009235"/>
    </source>
</evidence>
<gene>
    <name evidence="6" type="ordered locus">AS9A_1401</name>
</gene>
<dbReference type="SUPFAM" id="SSF51905">
    <property type="entry name" value="FAD/NAD(P)-binding domain"/>
    <property type="match status" value="1"/>
</dbReference>
<protein>
    <submittedName>
        <fullName evidence="6">Glycine/D-amino acid oxidase, deaminating</fullName>
    </submittedName>
</protein>
<dbReference type="RefSeq" id="WP_013806202.1">
    <property type="nucleotide sequence ID" value="NC_015564.1"/>
</dbReference>